<feature type="repeat" description="TPR" evidence="2">
    <location>
        <begin position="372"/>
        <end position="405"/>
    </location>
</feature>
<evidence type="ECO:0000313" key="4">
    <source>
        <dbReference type="EMBL" id="KAK1697727.1"/>
    </source>
</evidence>
<dbReference type="InterPro" id="IPR002110">
    <property type="entry name" value="Ankyrin_rpt"/>
</dbReference>
<dbReference type="PROSITE" id="PS50088">
    <property type="entry name" value="ANK_REPEAT"/>
    <property type="match status" value="3"/>
</dbReference>
<dbReference type="InterPro" id="IPR011990">
    <property type="entry name" value="TPR-like_helical_dom_sf"/>
</dbReference>
<dbReference type="Pfam" id="PF12796">
    <property type="entry name" value="Ank_2"/>
    <property type="match status" value="2"/>
</dbReference>
<sequence length="509" mass="55316">MKPAPSPLFDPTHRARPPETVQMRPKPRPAGPDLGPPPPMAVGMPTQGRAATPPEKRLHHAVVGPRRRGRRARRRRAPARATTPRGERDAPRRRAPGFALAAAARRTGGRGRVGGPMLNKVFQAACDGDLPIFKALVVMLDMGRGRPKEAIEALRVEDAGELEGFSALHAATKGGGLDVCKYLVEELLVDVDVVDKKGRTPLFFAIHSKNVGTAKYLLNHGANQDKVSHDGLSLLHSAALSDNCPMVELLLAKGAYVDPVADCGTPLHFAASEGHYGTMKILLDYNADYNKMVNGETPLIAATCADSKSMECIMLLVKAGADLKGALAYAAKILHEKKVVSNNFFKCMMEDAGADHDVCIDDEPMVKREIRTGGLVSLGMDSLRKKDYRLAAGFFTQALDLDPGDAILLSNRSLCWLQMGAGDKALRDANKCRKIRPDWPISCYRQGAALMLLKDYEGASGRFLDGLKLDPVNAEIEDALREAMKSLKTSRSTKAKPMFGCCKEISRRH</sequence>
<dbReference type="PANTHER" id="PTHR46224:SF41">
    <property type="entry name" value="OS03G0621400 PROTEIN"/>
    <property type="match status" value="1"/>
</dbReference>
<dbReference type="PROSITE" id="PS50297">
    <property type="entry name" value="ANK_REP_REGION"/>
    <property type="match status" value="3"/>
</dbReference>
<keyword evidence="5" id="KW-1185">Reference proteome</keyword>
<evidence type="ECO:0000256" key="3">
    <source>
        <dbReference type="SAM" id="MobiDB-lite"/>
    </source>
</evidence>
<comment type="caution">
    <text evidence="4">The sequence shown here is derived from an EMBL/GenBank/DDBJ whole genome shotgun (WGS) entry which is preliminary data.</text>
</comment>
<evidence type="ECO:0000313" key="5">
    <source>
        <dbReference type="Proteomes" id="UP001231189"/>
    </source>
</evidence>
<dbReference type="EMBL" id="JAUUTY010000001">
    <property type="protein sequence ID" value="KAK1697727.1"/>
    <property type="molecule type" value="Genomic_DNA"/>
</dbReference>
<gene>
    <name evidence="4" type="ORF">QYE76_014424</name>
</gene>
<feature type="repeat" description="ANK" evidence="1">
    <location>
        <begin position="230"/>
        <end position="262"/>
    </location>
</feature>
<feature type="repeat" description="ANK" evidence="1">
    <location>
        <begin position="262"/>
        <end position="294"/>
    </location>
</feature>
<evidence type="ECO:0000256" key="1">
    <source>
        <dbReference type="PROSITE-ProRule" id="PRU00023"/>
    </source>
</evidence>
<dbReference type="SUPFAM" id="SSF48452">
    <property type="entry name" value="TPR-like"/>
    <property type="match status" value="1"/>
</dbReference>
<dbReference type="Gene3D" id="1.25.40.20">
    <property type="entry name" value="Ankyrin repeat-containing domain"/>
    <property type="match status" value="1"/>
</dbReference>
<dbReference type="SMART" id="SM00028">
    <property type="entry name" value="TPR"/>
    <property type="match status" value="3"/>
</dbReference>
<dbReference type="AlphaFoldDB" id="A0AAD8X856"/>
<accession>A0AAD8X856</accession>
<dbReference type="PROSITE" id="PS50005">
    <property type="entry name" value="TPR"/>
    <property type="match status" value="1"/>
</dbReference>
<feature type="repeat" description="ANK" evidence="1">
    <location>
        <begin position="197"/>
        <end position="229"/>
    </location>
</feature>
<dbReference type="SMART" id="SM00248">
    <property type="entry name" value="ANK"/>
    <property type="match status" value="5"/>
</dbReference>
<keyword evidence="2" id="KW-0802">TPR repeat</keyword>
<feature type="compositionally biased region" description="Basic residues" evidence="3">
    <location>
        <begin position="57"/>
        <end position="78"/>
    </location>
</feature>
<dbReference type="Proteomes" id="UP001231189">
    <property type="component" value="Unassembled WGS sequence"/>
</dbReference>
<dbReference type="InterPro" id="IPR051616">
    <property type="entry name" value="Cul2-RING_E3_ligase_SR"/>
</dbReference>
<proteinExistence type="predicted"/>
<protein>
    <recommendedName>
        <fullName evidence="6">Ankyrin-like protein</fullName>
    </recommendedName>
</protein>
<name>A0AAD8X856_LOLMU</name>
<feature type="compositionally biased region" description="Pro residues" evidence="3">
    <location>
        <begin position="28"/>
        <end position="40"/>
    </location>
</feature>
<reference evidence="4" key="1">
    <citation type="submission" date="2023-07" db="EMBL/GenBank/DDBJ databases">
        <title>A chromosome-level genome assembly of Lolium multiflorum.</title>
        <authorList>
            <person name="Chen Y."/>
            <person name="Copetti D."/>
            <person name="Kolliker R."/>
            <person name="Studer B."/>
        </authorList>
    </citation>
    <scope>NUCLEOTIDE SEQUENCE</scope>
    <source>
        <strain evidence="4">02402/16</strain>
        <tissue evidence="4">Leaf</tissue>
    </source>
</reference>
<dbReference type="InterPro" id="IPR019734">
    <property type="entry name" value="TPR_rpt"/>
</dbReference>
<evidence type="ECO:0000256" key="2">
    <source>
        <dbReference type="PROSITE-ProRule" id="PRU00339"/>
    </source>
</evidence>
<dbReference type="PANTHER" id="PTHR46224">
    <property type="entry name" value="ANKYRIN REPEAT FAMILY PROTEIN"/>
    <property type="match status" value="1"/>
</dbReference>
<dbReference type="SUPFAM" id="SSF48403">
    <property type="entry name" value="Ankyrin repeat"/>
    <property type="match status" value="1"/>
</dbReference>
<evidence type="ECO:0008006" key="6">
    <source>
        <dbReference type="Google" id="ProtNLM"/>
    </source>
</evidence>
<feature type="region of interest" description="Disordered" evidence="3">
    <location>
        <begin position="1"/>
        <end position="94"/>
    </location>
</feature>
<organism evidence="4 5">
    <name type="scientific">Lolium multiflorum</name>
    <name type="common">Italian ryegrass</name>
    <name type="synonym">Lolium perenne subsp. multiflorum</name>
    <dbReference type="NCBI Taxonomy" id="4521"/>
    <lineage>
        <taxon>Eukaryota</taxon>
        <taxon>Viridiplantae</taxon>
        <taxon>Streptophyta</taxon>
        <taxon>Embryophyta</taxon>
        <taxon>Tracheophyta</taxon>
        <taxon>Spermatophyta</taxon>
        <taxon>Magnoliopsida</taxon>
        <taxon>Liliopsida</taxon>
        <taxon>Poales</taxon>
        <taxon>Poaceae</taxon>
        <taxon>BOP clade</taxon>
        <taxon>Pooideae</taxon>
        <taxon>Poodae</taxon>
        <taxon>Poeae</taxon>
        <taxon>Poeae Chloroplast Group 2 (Poeae type)</taxon>
        <taxon>Loliodinae</taxon>
        <taxon>Loliinae</taxon>
        <taxon>Lolium</taxon>
    </lineage>
</organism>
<dbReference type="InterPro" id="IPR036770">
    <property type="entry name" value="Ankyrin_rpt-contain_sf"/>
</dbReference>
<keyword evidence="1" id="KW-0040">ANK repeat</keyword>
<dbReference type="Gene3D" id="1.25.40.10">
    <property type="entry name" value="Tetratricopeptide repeat domain"/>
    <property type="match status" value="1"/>
</dbReference>